<evidence type="ECO:0000313" key="1">
    <source>
        <dbReference type="EMBL" id="MEQ0558079.1"/>
    </source>
</evidence>
<evidence type="ECO:0000313" key="2">
    <source>
        <dbReference type="Proteomes" id="UP001440984"/>
    </source>
</evidence>
<keyword evidence="2" id="KW-1185">Reference proteome</keyword>
<accession>A0ABV0L6Z4</accession>
<gene>
    <name evidence="1" type="ORF">ABJI51_03265</name>
</gene>
<reference evidence="1 2" key="1">
    <citation type="submission" date="2024-05" db="EMBL/GenBank/DDBJ databases">
        <authorList>
            <person name="Zhao H."/>
            <person name="Xu Y."/>
            <person name="Lin S."/>
            <person name="Spain J.C."/>
            <person name="Zhou N.-Y."/>
        </authorList>
    </citation>
    <scope>NUCLEOTIDE SEQUENCE [LARGE SCALE GENOMIC DNA]</scope>
    <source>
        <strain evidence="1 2">NEAU-NG30</strain>
    </source>
</reference>
<organism evidence="1 2">
    <name type="scientific">Amycolatopsis melonis</name>
    <dbReference type="NCBI Taxonomy" id="3156488"/>
    <lineage>
        <taxon>Bacteria</taxon>
        <taxon>Bacillati</taxon>
        <taxon>Actinomycetota</taxon>
        <taxon>Actinomycetes</taxon>
        <taxon>Pseudonocardiales</taxon>
        <taxon>Pseudonocardiaceae</taxon>
        <taxon>Amycolatopsis</taxon>
    </lineage>
</organism>
<comment type="caution">
    <text evidence="1">The sequence shown here is derived from an EMBL/GenBank/DDBJ whole genome shotgun (WGS) entry which is preliminary data.</text>
</comment>
<dbReference type="EMBL" id="JBDZYD010000001">
    <property type="protein sequence ID" value="MEQ0558079.1"/>
    <property type="molecule type" value="Genomic_DNA"/>
</dbReference>
<protein>
    <submittedName>
        <fullName evidence="1">Uncharacterized protein</fullName>
    </submittedName>
</protein>
<name>A0ABV0L6Z4_9PSEU</name>
<dbReference type="RefSeq" id="WP_348947406.1">
    <property type="nucleotide sequence ID" value="NZ_JBDZYD010000001.1"/>
</dbReference>
<sequence>MNSVETAANALTADGLPVPAGGFTERELPVSCTPAAIDLAGVGLAAAGLGYMAMKGFYHQHRGGHFTDGPDGVRFPEGRAASADELIRYRAG</sequence>
<proteinExistence type="predicted"/>
<dbReference type="Proteomes" id="UP001440984">
    <property type="component" value="Unassembled WGS sequence"/>
</dbReference>